<feature type="domain" description="AB hydrolase-1" evidence="4">
    <location>
        <begin position="43"/>
        <end position="353"/>
    </location>
</feature>
<evidence type="ECO:0000313" key="5">
    <source>
        <dbReference type="EMBL" id="KAJ7718373.1"/>
    </source>
</evidence>
<feature type="active site" evidence="3">
    <location>
        <position position="348"/>
    </location>
</feature>
<dbReference type="GO" id="GO:0009092">
    <property type="term" value="P:homoserine metabolic process"/>
    <property type="evidence" value="ECO:0007669"/>
    <property type="project" value="TreeGrafter"/>
</dbReference>
<evidence type="ECO:0000256" key="1">
    <source>
        <dbReference type="ARBA" id="ARBA00006886"/>
    </source>
</evidence>
<dbReference type="EMBL" id="JARJLG010000307">
    <property type="protein sequence ID" value="KAJ7718373.1"/>
    <property type="molecule type" value="Genomic_DNA"/>
</dbReference>
<name>A0AAD7HE56_9AGAR</name>
<keyword evidence="2" id="KW-0808">Transferase</keyword>
<evidence type="ECO:0000256" key="3">
    <source>
        <dbReference type="PIRSR" id="PIRSR000443-1"/>
    </source>
</evidence>
<feature type="active site" evidence="3">
    <location>
        <position position="319"/>
    </location>
</feature>
<dbReference type="HAMAP" id="MF_00296">
    <property type="entry name" value="MetX_acyltransf"/>
    <property type="match status" value="1"/>
</dbReference>
<proteinExistence type="inferred from homology"/>
<comment type="caution">
    <text evidence="5">The sequence shown here is derived from an EMBL/GenBank/DDBJ whole genome shotgun (WGS) entry which is preliminary data.</text>
</comment>
<feature type="active site" description="Nucleophile" evidence="3">
    <location>
        <position position="139"/>
    </location>
</feature>
<dbReference type="PANTHER" id="PTHR32268:SF11">
    <property type="entry name" value="HOMOSERINE O-ACETYLTRANSFERASE"/>
    <property type="match status" value="1"/>
</dbReference>
<dbReference type="InterPro" id="IPR029058">
    <property type="entry name" value="AB_hydrolase_fold"/>
</dbReference>
<reference evidence="5" key="1">
    <citation type="submission" date="2023-03" db="EMBL/GenBank/DDBJ databases">
        <title>Massive genome expansion in bonnet fungi (Mycena s.s.) driven by repeated elements and novel gene families across ecological guilds.</title>
        <authorList>
            <consortium name="Lawrence Berkeley National Laboratory"/>
            <person name="Harder C.B."/>
            <person name="Miyauchi S."/>
            <person name="Viragh M."/>
            <person name="Kuo A."/>
            <person name="Thoen E."/>
            <person name="Andreopoulos B."/>
            <person name="Lu D."/>
            <person name="Skrede I."/>
            <person name="Drula E."/>
            <person name="Henrissat B."/>
            <person name="Morin E."/>
            <person name="Kohler A."/>
            <person name="Barry K."/>
            <person name="LaButti K."/>
            <person name="Morin E."/>
            <person name="Salamov A."/>
            <person name="Lipzen A."/>
            <person name="Mereny Z."/>
            <person name="Hegedus B."/>
            <person name="Baldrian P."/>
            <person name="Stursova M."/>
            <person name="Weitz H."/>
            <person name="Taylor A."/>
            <person name="Grigoriev I.V."/>
            <person name="Nagy L.G."/>
            <person name="Martin F."/>
            <person name="Kauserud H."/>
        </authorList>
    </citation>
    <scope>NUCLEOTIDE SEQUENCE</scope>
    <source>
        <strain evidence="5">CBHHK188m</strain>
    </source>
</reference>
<gene>
    <name evidence="5" type="ORF">DFH07DRAFT_872424</name>
</gene>
<dbReference type="Pfam" id="PF00561">
    <property type="entry name" value="Abhydrolase_1"/>
    <property type="match status" value="1"/>
</dbReference>
<evidence type="ECO:0000259" key="4">
    <source>
        <dbReference type="Pfam" id="PF00561"/>
    </source>
</evidence>
<dbReference type="InterPro" id="IPR000073">
    <property type="entry name" value="AB_hydrolase_1"/>
</dbReference>
<sequence>MASVFGNKSTVVVPKFTLECGFQLHSVPVAFKTWGMLNTRCNNVMVICHPFTGSADVDEWWERLLGPGRAFDTTRFFIVCMNVLGSPYGTASPLSFDPSTGMRYGPEFPPTTIRDDVRLHKLILDYLGVRSVAVVIGGSMGGMTALEWPLCFPGFVKCLIPMATCAKHSAWCIGWGEAQRQAIYSDSAFEDGYYDSQPTSGLAAARMAGLLTYRSRDSYEERFGRMLSPHPQNNRARAGRGNDRAHPMFTAQSYLLCQGAKFAAKFDANCYIHITHKMDTHDITRDRVPESLGLDEAGALAAVLATLPPNALVLSIDTDGLCLPLEQKTIAEGIPDAELVVISSLTGHDGFLVESEKINAIVVGYLRRQLGEFYEDGAMVI</sequence>
<dbReference type="PANTHER" id="PTHR32268">
    <property type="entry name" value="HOMOSERINE O-ACETYLTRANSFERASE"/>
    <property type="match status" value="1"/>
</dbReference>
<evidence type="ECO:0000313" key="6">
    <source>
        <dbReference type="Proteomes" id="UP001215280"/>
    </source>
</evidence>
<keyword evidence="6" id="KW-1185">Reference proteome</keyword>
<dbReference type="NCBIfam" id="NF001209">
    <property type="entry name" value="PRK00175.1"/>
    <property type="match status" value="1"/>
</dbReference>
<comment type="similarity">
    <text evidence="1">Belongs to the AB hydrolase superfamily. MetX family.</text>
</comment>
<protein>
    <submittedName>
        <fullName evidence="5">Homoserine O-acetyltransferase</fullName>
    </submittedName>
</protein>
<dbReference type="Gene3D" id="3.40.50.1820">
    <property type="entry name" value="alpha/beta hydrolase"/>
    <property type="match status" value="1"/>
</dbReference>
<dbReference type="GO" id="GO:0004414">
    <property type="term" value="F:homoserine O-acetyltransferase activity"/>
    <property type="evidence" value="ECO:0007669"/>
    <property type="project" value="TreeGrafter"/>
</dbReference>
<dbReference type="PIRSF" id="PIRSF000443">
    <property type="entry name" value="Homoser_Ac_trans"/>
    <property type="match status" value="1"/>
</dbReference>
<dbReference type="GO" id="GO:0009086">
    <property type="term" value="P:methionine biosynthetic process"/>
    <property type="evidence" value="ECO:0007669"/>
    <property type="project" value="TreeGrafter"/>
</dbReference>
<dbReference type="Proteomes" id="UP001215280">
    <property type="component" value="Unassembled WGS sequence"/>
</dbReference>
<dbReference type="NCBIfam" id="TIGR01392">
    <property type="entry name" value="homoserO_Ac_trn"/>
    <property type="match status" value="1"/>
</dbReference>
<evidence type="ECO:0000256" key="2">
    <source>
        <dbReference type="ARBA" id="ARBA00022679"/>
    </source>
</evidence>
<organism evidence="5 6">
    <name type="scientific">Mycena maculata</name>
    <dbReference type="NCBI Taxonomy" id="230809"/>
    <lineage>
        <taxon>Eukaryota</taxon>
        <taxon>Fungi</taxon>
        <taxon>Dikarya</taxon>
        <taxon>Basidiomycota</taxon>
        <taxon>Agaricomycotina</taxon>
        <taxon>Agaricomycetes</taxon>
        <taxon>Agaricomycetidae</taxon>
        <taxon>Agaricales</taxon>
        <taxon>Marasmiineae</taxon>
        <taxon>Mycenaceae</taxon>
        <taxon>Mycena</taxon>
    </lineage>
</organism>
<dbReference type="InterPro" id="IPR008220">
    <property type="entry name" value="HAT_MetX-like"/>
</dbReference>
<dbReference type="AlphaFoldDB" id="A0AAD7HE56"/>
<accession>A0AAD7HE56</accession>
<dbReference type="SUPFAM" id="SSF53474">
    <property type="entry name" value="alpha/beta-Hydrolases"/>
    <property type="match status" value="1"/>
</dbReference>